<dbReference type="InterPro" id="IPR015421">
    <property type="entry name" value="PyrdxlP-dep_Trfase_major"/>
</dbReference>
<dbReference type="PROSITE" id="PS00105">
    <property type="entry name" value="AA_TRANSFER_CLASS_1"/>
    <property type="match status" value="1"/>
</dbReference>
<protein>
    <recommendedName>
        <fullName evidence="6">Aminotransferase</fullName>
        <ecNumber evidence="6">2.6.1.-</ecNumber>
    </recommendedName>
</protein>
<name>A0A222WNG9_9BACL</name>
<dbReference type="OrthoDB" id="9813612at2"/>
<keyword evidence="4 6" id="KW-0808">Transferase</keyword>
<proteinExistence type="inferred from homology"/>
<dbReference type="EMBL" id="CP020028">
    <property type="protein sequence ID" value="ASR47464.1"/>
    <property type="molecule type" value="Genomic_DNA"/>
</dbReference>
<dbReference type="EC" id="2.6.1.-" evidence="6"/>
<evidence type="ECO:0000313" key="9">
    <source>
        <dbReference type="Proteomes" id="UP000214666"/>
    </source>
</evidence>
<dbReference type="Proteomes" id="UP000214666">
    <property type="component" value="Chromosome"/>
</dbReference>
<evidence type="ECO:0000256" key="2">
    <source>
        <dbReference type="ARBA" id="ARBA00007441"/>
    </source>
</evidence>
<dbReference type="SUPFAM" id="SSF53383">
    <property type="entry name" value="PLP-dependent transferases"/>
    <property type="match status" value="1"/>
</dbReference>
<dbReference type="AlphaFoldDB" id="A0A222WNG9"/>
<keyword evidence="5" id="KW-0663">Pyridoxal phosphate</keyword>
<dbReference type="Gene3D" id="3.40.640.10">
    <property type="entry name" value="Type I PLP-dependent aspartate aminotransferase-like (Major domain)"/>
    <property type="match status" value="1"/>
</dbReference>
<dbReference type="PANTHER" id="PTHR46383">
    <property type="entry name" value="ASPARTATE AMINOTRANSFERASE"/>
    <property type="match status" value="1"/>
</dbReference>
<dbReference type="STRING" id="172713.GCA_001705305_01083"/>
<gene>
    <name evidence="8" type="ORF">B4V02_12655</name>
</gene>
<dbReference type="KEGG" id="pkb:B4V02_12655"/>
<evidence type="ECO:0000259" key="7">
    <source>
        <dbReference type="Pfam" id="PF00155"/>
    </source>
</evidence>
<comment type="cofactor">
    <cofactor evidence="1 6">
        <name>pyridoxal 5'-phosphate</name>
        <dbReference type="ChEBI" id="CHEBI:597326"/>
    </cofactor>
</comment>
<accession>A0A222WNG9</accession>
<sequence length="405" mass="44723">MNYQLSDRVRALNPYIGAELRDKVETLRRSGRKLIALNVGEPDFPTPVHIAHAGIEAIIKGVTKYTPVQGTHDVRQAVCDKLKRDNSLSYGPEEVIITTGAKQAVANALLSICNEDDEVLLPIPCWGSYPEMIAHTGARPVFVETDPEQDFGLNVERLGSKVTSKTRAILLTNPNNPTGAVLDRETLFAIGMIAVRHDLYIIADEIYEHLVYGEKVPSIAALSEEIKARTITINGLSKAYAMTGWRIGYACGPLPVIRAMTVIQSYTTSNPSSIGQYAAITALKDEGDSVKEMTKSFDERRQYLIREIQSIRGLSCPNARGAFYLMVDVSRYFGSVYEEGTIADSKDFAEYLLDQVGVVVTPGDMFQAPRFIRLSYATSLAQLQEAVALIRAALSLLKMREENLK</sequence>
<dbReference type="Pfam" id="PF00155">
    <property type="entry name" value="Aminotran_1_2"/>
    <property type="match status" value="1"/>
</dbReference>
<dbReference type="FunFam" id="3.40.640.10:FF:000033">
    <property type="entry name" value="Aspartate aminotransferase"/>
    <property type="match status" value="1"/>
</dbReference>
<evidence type="ECO:0000313" key="8">
    <source>
        <dbReference type="EMBL" id="ASR47464.1"/>
    </source>
</evidence>
<dbReference type="InterPro" id="IPR050596">
    <property type="entry name" value="AspAT/PAT-like"/>
</dbReference>
<dbReference type="CDD" id="cd00609">
    <property type="entry name" value="AAT_like"/>
    <property type="match status" value="1"/>
</dbReference>
<organism evidence="8 9">
    <name type="scientific">Paenibacillus kribbensis</name>
    <dbReference type="NCBI Taxonomy" id="172713"/>
    <lineage>
        <taxon>Bacteria</taxon>
        <taxon>Bacillati</taxon>
        <taxon>Bacillota</taxon>
        <taxon>Bacilli</taxon>
        <taxon>Bacillales</taxon>
        <taxon>Paenibacillaceae</taxon>
        <taxon>Paenibacillus</taxon>
    </lineage>
</organism>
<dbReference type="InterPro" id="IPR015424">
    <property type="entry name" value="PyrdxlP-dep_Trfase"/>
</dbReference>
<evidence type="ECO:0000256" key="4">
    <source>
        <dbReference type="ARBA" id="ARBA00022679"/>
    </source>
</evidence>
<dbReference type="GO" id="GO:0030170">
    <property type="term" value="F:pyridoxal phosphate binding"/>
    <property type="evidence" value="ECO:0007669"/>
    <property type="project" value="InterPro"/>
</dbReference>
<evidence type="ECO:0000256" key="5">
    <source>
        <dbReference type="ARBA" id="ARBA00022898"/>
    </source>
</evidence>
<dbReference type="InterPro" id="IPR004839">
    <property type="entry name" value="Aminotransferase_I/II_large"/>
</dbReference>
<dbReference type="PANTHER" id="PTHR46383:SF1">
    <property type="entry name" value="ASPARTATE AMINOTRANSFERASE"/>
    <property type="match status" value="1"/>
</dbReference>
<evidence type="ECO:0000256" key="3">
    <source>
        <dbReference type="ARBA" id="ARBA00022576"/>
    </source>
</evidence>
<dbReference type="GO" id="GO:0008483">
    <property type="term" value="F:transaminase activity"/>
    <property type="evidence" value="ECO:0007669"/>
    <property type="project" value="UniProtKB-KW"/>
</dbReference>
<dbReference type="InterPro" id="IPR004838">
    <property type="entry name" value="NHTrfase_class1_PyrdxlP-BS"/>
</dbReference>
<reference evidence="8 9" key="1">
    <citation type="submission" date="2017-03" db="EMBL/GenBank/DDBJ databases">
        <title>Complete genome sequence of Paenibacillus Kribbensis producing bioflocculants.</title>
        <authorList>
            <person name="Lee H.-G."/>
            <person name="Oh H.-M."/>
        </authorList>
    </citation>
    <scope>NUCLEOTIDE SEQUENCE [LARGE SCALE GENOMIC DNA]</scope>
    <source>
        <strain evidence="8 9">AM49</strain>
    </source>
</reference>
<comment type="similarity">
    <text evidence="2 6">Belongs to the class-I pyridoxal-phosphate-dependent aminotransferase family.</text>
</comment>
<dbReference type="RefSeq" id="WP_094155046.1">
    <property type="nucleotide sequence ID" value="NZ_CP020028.1"/>
</dbReference>
<dbReference type="Gene3D" id="3.90.1150.10">
    <property type="entry name" value="Aspartate Aminotransferase, domain 1"/>
    <property type="match status" value="1"/>
</dbReference>
<keyword evidence="9" id="KW-1185">Reference proteome</keyword>
<feature type="domain" description="Aminotransferase class I/classII large" evidence="7">
    <location>
        <begin position="33"/>
        <end position="388"/>
    </location>
</feature>
<dbReference type="InterPro" id="IPR015422">
    <property type="entry name" value="PyrdxlP-dep_Trfase_small"/>
</dbReference>
<keyword evidence="3 6" id="KW-0032">Aminotransferase</keyword>
<evidence type="ECO:0000256" key="1">
    <source>
        <dbReference type="ARBA" id="ARBA00001933"/>
    </source>
</evidence>
<dbReference type="GO" id="GO:0006520">
    <property type="term" value="P:amino acid metabolic process"/>
    <property type="evidence" value="ECO:0007669"/>
    <property type="project" value="InterPro"/>
</dbReference>
<evidence type="ECO:0000256" key="6">
    <source>
        <dbReference type="RuleBase" id="RU000481"/>
    </source>
</evidence>